<proteinExistence type="predicted"/>
<dbReference type="EMBL" id="LAZR01043433">
    <property type="protein sequence ID" value="KKL07091.1"/>
    <property type="molecule type" value="Genomic_DNA"/>
</dbReference>
<evidence type="ECO:0000313" key="1">
    <source>
        <dbReference type="EMBL" id="KKL07091.1"/>
    </source>
</evidence>
<organism evidence="1">
    <name type="scientific">marine sediment metagenome</name>
    <dbReference type="NCBI Taxonomy" id="412755"/>
    <lineage>
        <taxon>unclassified sequences</taxon>
        <taxon>metagenomes</taxon>
        <taxon>ecological metagenomes</taxon>
    </lineage>
</organism>
<dbReference type="AlphaFoldDB" id="A0A0F9CN46"/>
<feature type="non-terminal residue" evidence="1">
    <location>
        <position position="1"/>
    </location>
</feature>
<protein>
    <submittedName>
        <fullName evidence="1">Uncharacterized protein</fullName>
    </submittedName>
</protein>
<comment type="caution">
    <text evidence="1">The sequence shown here is derived from an EMBL/GenBank/DDBJ whole genome shotgun (WGS) entry which is preliminary data.</text>
</comment>
<name>A0A0F9CN46_9ZZZZ</name>
<accession>A0A0F9CN46</accession>
<reference evidence="1" key="1">
    <citation type="journal article" date="2015" name="Nature">
        <title>Complex archaea that bridge the gap between prokaryotes and eukaryotes.</title>
        <authorList>
            <person name="Spang A."/>
            <person name="Saw J.H."/>
            <person name="Jorgensen S.L."/>
            <person name="Zaremba-Niedzwiedzka K."/>
            <person name="Martijn J."/>
            <person name="Lind A.E."/>
            <person name="van Eijk R."/>
            <person name="Schleper C."/>
            <person name="Guy L."/>
            <person name="Ettema T.J."/>
        </authorList>
    </citation>
    <scope>NUCLEOTIDE SEQUENCE</scope>
</reference>
<sequence length="58" mass="6866">ANPIFSMFLLKSKHQYHDQPKQLFQQNNFNITPELLQDALKLMHSKDKKEVKGKIVKE</sequence>
<gene>
    <name evidence="1" type="ORF">LCGC14_2589470</name>
</gene>